<dbReference type="Proteomes" id="UP000288216">
    <property type="component" value="Unassembled WGS sequence"/>
</dbReference>
<sequence length="122" mass="13190">MKLARICSSSYLGLFKNQTNGKFLLCTPVSMILFSRCMCCPRIGLIDSALVSSVRFASGPILSRFGARSYCGICTVNSAEGAVIARPMLGSCVKLQDQDVVKQSQSLKIGPFYSMCTVLCDN</sequence>
<organism evidence="1 2">
    <name type="scientific">Scyliorhinus torazame</name>
    <name type="common">Cloudy catshark</name>
    <name type="synonym">Catulus torazame</name>
    <dbReference type="NCBI Taxonomy" id="75743"/>
    <lineage>
        <taxon>Eukaryota</taxon>
        <taxon>Metazoa</taxon>
        <taxon>Chordata</taxon>
        <taxon>Craniata</taxon>
        <taxon>Vertebrata</taxon>
        <taxon>Chondrichthyes</taxon>
        <taxon>Elasmobranchii</taxon>
        <taxon>Galeomorphii</taxon>
        <taxon>Galeoidea</taxon>
        <taxon>Carcharhiniformes</taxon>
        <taxon>Scyliorhinidae</taxon>
        <taxon>Scyliorhinus</taxon>
    </lineage>
</organism>
<name>A0A401Q8W0_SCYTO</name>
<gene>
    <name evidence="1" type="ORF">scyTo_0022237</name>
</gene>
<accession>A0A401Q8W0</accession>
<evidence type="ECO:0000313" key="1">
    <source>
        <dbReference type="EMBL" id="GCB81819.1"/>
    </source>
</evidence>
<keyword evidence="2" id="KW-1185">Reference proteome</keyword>
<proteinExistence type="predicted"/>
<comment type="caution">
    <text evidence="1">The sequence shown here is derived from an EMBL/GenBank/DDBJ whole genome shotgun (WGS) entry which is preliminary data.</text>
</comment>
<dbReference type="EMBL" id="BFAA01021748">
    <property type="protein sequence ID" value="GCB81819.1"/>
    <property type="molecule type" value="Genomic_DNA"/>
</dbReference>
<dbReference type="AlphaFoldDB" id="A0A401Q8W0"/>
<evidence type="ECO:0000313" key="2">
    <source>
        <dbReference type="Proteomes" id="UP000288216"/>
    </source>
</evidence>
<protein>
    <submittedName>
        <fullName evidence="1">Uncharacterized protein</fullName>
    </submittedName>
</protein>
<reference evidence="1 2" key="1">
    <citation type="journal article" date="2018" name="Nat. Ecol. Evol.">
        <title>Shark genomes provide insights into elasmobranch evolution and the origin of vertebrates.</title>
        <authorList>
            <person name="Hara Y"/>
            <person name="Yamaguchi K"/>
            <person name="Onimaru K"/>
            <person name="Kadota M"/>
            <person name="Koyanagi M"/>
            <person name="Keeley SD"/>
            <person name="Tatsumi K"/>
            <person name="Tanaka K"/>
            <person name="Motone F"/>
            <person name="Kageyama Y"/>
            <person name="Nozu R"/>
            <person name="Adachi N"/>
            <person name="Nishimura O"/>
            <person name="Nakagawa R"/>
            <person name="Tanegashima C"/>
            <person name="Kiyatake I"/>
            <person name="Matsumoto R"/>
            <person name="Murakumo K"/>
            <person name="Nishida K"/>
            <person name="Terakita A"/>
            <person name="Kuratani S"/>
            <person name="Sato K"/>
            <person name="Hyodo S Kuraku.S."/>
        </authorList>
    </citation>
    <scope>NUCLEOTIDE SEQUENCE [LARGE SCALE GENOMIC DNA]</scope>
</reference>